<dbReference type="OrthoDB" id="653904at2759"/>
<feature type="domain" description="Transcription factor CBF/NF-Y/archaeal histone" evidence="1">
    <location>
        <begin position="19"/>
        <end position="54"/>
    </location>
</feature>
<sequence length="145" mass="16335">MPDFQQNLFFCFSITALTICIPRTLELFVHSLLTKTMQITSNKNAKTLSTSHIIPKELTITRKSTEVNNHSQDCLEAIKSNIKLEEAAPSPNRVPNFQIAIPSSFNDGKPNFYTEVNPLNLSTQQTKEENSSLINVNSIDEDYDT</sequence>
<gene>
    <name evidence="2" type="ORF">G9C98_000088</name>
</gene>
<name>A0A8J5R8U1_9HYME</name>
<comment type="caution">
    <text evidence="2">The sequence shown here is derived from an EMBL/GenBank/DDBJ whole genome shotgun (WGS) entry which is preliminary data.</text>
</comment>
<dbReference type="Pfam" id="PF00808">
    <property type="entry name" value="CBFD_NFYB_HMF"/>
    <property type="match status" value="1"/>
</dbReference>
<accession>A0A8J5R8U1</accession>
<protein>
    <recommendedName>
        <fullName evidence="1">Transcription factor CBF/NF-Y/archaeal histone domain-containing protein</fullName>
    </recommendedName>
</protein>
<dbReference type="Proteomes" id="UP000729913">
    <property type="component" value="Unassembled WGS sequence"/>
</dbReference>
<reference evidence="2" key="2">
    <citation type="submission" date="2021-04" db="EMBL/GenBank/DDBJ databases">
        <title>Genome-wide patterns of bracovirus chromosomal integration into multiple host tissues during parasitism.</title>
        <authorList>
            <person name="Chebbi M.A.C."/>
        </authorList>
    </citation>
    <scope>NUCLEOTIDE SEQUENCE</scope>
    <source>
        <tissue evidence="2">Whole body</tissue>
    </source>
</reference>
<dbReference type="InterPro" id="IPR003958">
    <property type="entry name" value="CBFA_NFYB_domain"/>
</dbReference>
<dbReference type="AlphaFoldDB" id="A0A8J5R8U1"/>
<evidence type="ECO:0000259" key="1">
    <source>
        <dbReference type="Pfam" id="PF00808"/>
    </source>
</evidence>
<keyword evidence="3" id="KW-1185">Reference proteome</keyword>
<reference evidence="2" key="1">
    <citation type="submission" date="2020-03" db="EMBL/GenBank/DDBJ databases">
        <authorList>
            <person name="Chebbi M.A."/>
            <person name="Drezen J.M."/>
        </authorList>
    </citation>
    <scope>NUCLEOTIDE SEQUENCE</scope>
    <source>
        <tissue evidence="2">Whole body</tissue>
    </source>
</reference>
<dbReference type="EMBL" id="JAAOIC020000003">
    <property type="protein sequence ID" value="KAG8042097.1"/>
    <property type="molecule type" value="Genomic_DNA"/>
</dbReference>
<evidence type="ECO:0000313" key="2">
    <source>
        <dbReference type="EMBL" id="KAG8042097.1"/>
    </source>
</evidence>
<evidence type="ECO:0000313" key="3">
    <source>
        <dbReference type="Proteomes" id="UP000729913"/>
    </source>
</evidence>
<organism evidence="2 3">
    <name type="scientific">Cotesia typhae</name>
    <dbReference type="NCBI Taxonomy" id="2053667"/>
    <lineage>
        <taxon>Eukaryota</taxon>
        <taxon>Metazoa</taxon>
        <taxon>Ecdysozoa</taxon>
        <taxon>Arthropoda</taxon>
        <taxon>Hexapoda</taxon>
        <taxon>Insecta</taxon>
        <taxon>Pterygota</taxon>
        <taxon>Neoptera</taxon>
        <taxon>Endopterygota</taxon>
        <taxon>Hymenoptera</taxon>
        <taxon>Apocrita</taxon>
        <taxon>Ichneumonoidea</taxon>
        <taxon>Braconidae</taxon>
        <taxon>Microgastrinae</taxon>
        <taxon>Cotesia</taxon>
    </lineage>
</organism>
<proteinExistence type="predicted"/>